<protein>
    <submittedName>
        <fullName evidence="1">Uncharacterized protein</fullName>
    </submittedName>
</protein>
<dbReference type="EMBL" id="BGPR01000745">
    <property type="protein sequence ID" value="GBM33903.1"/>
    <property type="molecule type" value="Genomic_DNA"/>
</dbReference>
<dbReference type="Proteomes" id="UP000499080">
    <property type="component" value="Unassembled WGS sequence"/>
</dbReference>
<comment type="caution">
    <text evidence="1">The sequence shown here is derived from an EMBL/GenBank/DDBJ whole genome shotgun (WGS) entry which is preliminary data.</text>
</comment>
<keyword evidence="2" id="KW-1185">Reference proteome</keyword>
<reference evidence="1 2" key="1">
    <citation type="journal article" date="2019" name="Sci. Rep.">
        <title>Orb-weaving spider Araneus ventricosus genome elucidates the spidroin gene catalogue.</title>
        <authorList>
            <person name="Kono N."/>
            <person name="Nakamura H."/>
            <person name="Ohtoshi R."/>
            <person name="Moran D.A.P."/>
            <person name="Shinohara A."/>
            <person name="Yoshida Y."/>
            <person name="Fujiwara M."/>
            <person name="Mori M."/>
            <person name="Tomita M."/>
            <person name="Arakawa K."/>
        </authorList>
    </citation>
    <scope>NUCLEOTIDE SEQUENCE [LARGE SCALE GENOMIC DNA]</scope>
</reference>
<evidence type="ECO:0000313" key="2">
    <source>
        <dbReference type="Proteomes" id="UP000499080"/>
    </source>
</evidence>
<organism evidence="1 2">
    <name type="scientific">Araneus ventricosus</name>
    <name type="common">Orbweaver spider</name>
    <name type="synonym">Epeira ventricosa</name>
    <dbReference type="NCBI Taxonomy" id="182803"/>
    <lineage>
        <taxon>Eukaryota</taxon>
        <taxon>Metazoa</taxon>
        <taxon>Ecdysozoa</taxon>
        <taxon>Arthropoda</taxon>
        <taxon>Chelicerata</taxon>
        <taxon>Arachnida</taxon>
        <taxon>Araneae</taxon>
        <taxon>Araneomorphae</taxon>
        <taxon>Entelegynae</taxon>
        <taxon>Araneoidea</taxon>
        <taxon>Araneidae</taxon>
        <taxon>Araneus</taxon>
    </lineage>
</organism>
<gene>
    <name evidence="1" type="ORF">AVEN_74643_1</name>
</gene>
<sequence>MIKNLTKNLIPFSKFTCCPVSKSVYLKKRRKIIIPALEESIESGDCHRIGRVSGCRKKSNQSRWKFALARSEAPNLWYTYHRYAGYLVPTLPT</sequence>
<name>A0A4Y2EXF6_ARAVE</name>
<evidence type="ECO:0000313" key="1">
    <source>
        <dbReference type="EMBL" id="GBM33903.1"/>
    </source>
</evidence>
<dbReference type="AlphaFoldDB" id="A0A4Y2EXF6"/>
<proteinExistence type="predicted"/>
<accession>A0A4Y2EXF6</accession>